<dbReference type="InterPro" id="IPR036116">
    <property type="entry name" value="FN3_sf"/>
</dbReference>
<reference evidence="6 7" key="1">
    <citation type="submission" date="2023-05" db="EMBL/GenBank/DDBJ databases">
        <title>Draft genome of Paenibacillus sp. CCS26.</title>
        <authorList>
            <person name="Akita H."/>
            <person name="Shinto Y."/>
            <person name="Kimura Z."/>
        </authorList>
    </citation>
    <scope>NUCLEOTIDE SEQUENCE [LARGE SCALE GENOMIC DNA]</scope>
    <source>
        <strain evidence="6 7">CCS26</strain>
    </source>
</reference>
<keyword evidence="2" id="KW-0378">Hydrolase</keyword>
<keyword evidence="3" id="KW-0624">Polysaccharide degradation</keyword>
<keyword evidence="4" id="KW-0732">Signal</keyword>
<dbReference type="SMART" id="SM00495">
    <property type="entry name" value="ChtBD3"/>
    <property type="match status" value="1"/>
</dbReference>
<protein>
    <recommendedName>
        <fullName evidence="5">Fibronectin type-III domain-containing protein</fullName>
    </recommendedName>
</protein>
<name>A0ABQ6NK03_9BACL</name>
<feature type="chain" id="PRO_5046263028" description="Fibronectin type-III domain-containing protein" evidence="4">
    <location>
        <begin position="36"/>
        <end position="377"/>
    </location>
</feature>
<evidence type="ECO:0000313" key="7">
    <source>
        <dbReference type="Proteomes" id="UP001285921"/>
    </source>
</evidence>
<dbReference type="SUPFAM" id="SSF51055">
    <property type="entry name" value="Carbohydrate binding domain"/>
    <property type="match status" value="1"/>
</dbReference>
<dbReference type="InterPro" id="IPR003961">
    <property type="entry name" value="FN3_dom"/>
</dbReference>
<dbReference type="PANTHER" id="PTHR46708">
    <property type="entry name" value="TENASCIN"/>
    <property type="match status" value="1"/>
</dbReference>
<dbReference type="Pfam" id="PF00041">
    <property type="entry name" value="fn3"/>
    <property type="match status" value="2"/>
</dbReference>
<dbReference type="SUPFAM" id="SSF49265">
    <property type="entry name" value="Fibronectin type III"/>
    <property type="match status" value="1"/>
</dbReference>
<organism evidence="6 7">
    <name type="scientific">Paenibacillus glycanilyticus</name>
    <dbReference type="NCBI Taxonomy" id="126569"/>
    <lineage>
        <taxon>Bacteria</taxon>
        <taxon>Bacillati</taxon>
        <taxon>Bacillota</taxon>
        <taxon>Bacilli</taxon>
        <taxon>Bacillales</taxon>
        <taxon>Paenibacillaceae</taxon>
        <taxon>Paenibacillus</taxon>
    </lineage>
</organism>
<dbReference type="InterPro" id="IPR013783">
    <property type="entry name" value="Ig-like_fold"/>
</dbReference>
<keyword evidence="1" id="KW-0677">Repeat</keyword>
<dbReference type="PANTHER" id="PTHR46708:SF2">
    <property type="entry name" value="FIBRONECTIN TYPE-III DOMAIN-CONTAINING PROTEIN"/>
    <property type="match status" value="1"/>
</dbReference>
<dbReference type="SMART" id="SM00060">
    <property type="entry name" value="FN3"/>
    <property type="match status" value="2"/>
</dbReference>
<dbReference type="InterPro" id="IPR036573">
    <property type="entry name" value="CBM_sf_5/12"/>
</dbReference>
<comment type="caution">
    <text evidence="6">The sequence shown here is derived from an EMBL/GenBank/DDBJ whole genome shotgun (WGS) entry which is preliminary data.</text>
</comment>
<sequence length="377" mass="38212">MKHASSPHQAFTRRLLFLVLALSLLLTFIPTAATAADRGTWAPNVSYAVNDTVTYNGTTYKCIQSHTSLTGWEPPVVPALWSPVQGGGGGDTSAPTVPGNVRVTSTTSSSVTIAWNASTDNVGVTGYDVYRGSALAGSTNGSTLTFTNTGLNANTSYSYIVKAKDAAGNASAASTAVSATTSAPAADQTAPSAPASLRSTATSSTSVSLAWNAATDNVGVTGYDVYRGTTLALSVTGTAATITGLTASTAYSFTVKAKDAAGNVSAASNTLSVTTSPANTGGGSLPKHTLTGYWQNFVNGATNVKLGDVPSEYDIIVVSFAEMDSAKPGGVTFSVDSGLSSALGGYTNANLISEISQKHAQGKKSFCPLAARKATLI</sequence>
<evidence type="ECO:0000256" key="3">
    <source>
        <dbReference type="ARBA" id="ARBA00023326"/>
    </source>
</evidence>
<dbReference type="InterPro" id="IPR003610">
    <property type="entry name" value="CBM5/12"/>
</dbReference>
<evidence type="ECO:0000313" key="6">
    <source>
        <dbReference type="EMBL" id="GMK44445.1"/>
    </source>
</evidence>
<dbReference type="Gene3D" id="2.60.40.10">
    <property type="entry name" value="Immunoglobulins"/>
    <property type="match status" value="2"/>
</dbReference>
<feature type="domain" description="Fibronectin type-III" evidence="5">
    <location>
        <begin position="97"/>
        <end position="184"/>
    </location>
</feature>
<evidence type="ECO:0000256" key="4">
    <source>
        <dbReference type="SAM" id="SignalP"/>
    </source>
</evidence>
<accession>A0ABQ6NK03</accession>
<dbReference type="CDD" id="cd12214">
    <property type="entry name" value="ChiA1_BD"/>
    <property type="match status" value="1"/>
</dbReference>
<dbReference type="PROSITE" id="PS50853">
    <property type="entry name" value="FN3"/>
    <property type="match status" value="2"/>
</dbReference>
<feature type="signal peptide" evidence="4">
    <location>
        <begin position="1"/>
        <end position="35"/>
    </location>
</feature>
<proteinExistence type="predicted"/>
<keyword evidence="7" id="KW-1185">Reference proteome</keyword>
<dbReference type="Gene3D" id="3.20.20.80">
    <property type="entry name" value="Glycosidases"/>
    <property type="match status" value="1"/>
</dbReference>
<dbReference type="Pfam" id="PF02839">
    <property type="entry name" value="CBM_5_12"/>
    <property type="match status" value="1"/>
</dbReference>
<keyword evidence="3" id="KW-0119">Carbohydrate metabolism</keyword>
<evidence type="ECO:0000259" key="5">
    <source>
        <dbReference type="PROSITE" id="PS50853"/>
    </source>
</evidence>
<dbReference type="InterPro" id="IPR017853">
    <property type="entry name" value="GH"/>
</dbReference>
<dbReference type="Proteomes" id="UP001285921">
    <property type="component" value="Unassembled WGS sequence"/>
</dbReference>
<dbReference type="CDD" id="cd00063">
    <property type="entry name" value="FN3"/>
    <property type="match status" value="2"/>
</dbReference>
<feature type="domain" description="Fibronectin type-III" evidence="5">
    <location>
        <begin position="193"/>
        <end position="278"/>
    </location>
</feature>
<dbReference type="SUPFAM" id="SSF51445">
    <property type="entry name" value="(Trans)glycosidases"/>
    <property type="match status" value="1"/>
</dbReference>
<gene>
    <name evidence="6" type="ORF">PghCCS26_15730</name>
</gene>
<dbReference type="InterPro" id="IPR050991">
    <property type="entry name" value="ECM_Regulatory_Proteins"/>
</dbReference>
<evidence type="ECO:0000256" key="2">
    <source>
        <dbReference type="ARBA" id="ARBA00022801"/>
    </source>
</evidence>
<evidence type="ECO:0000256" key="1">
    <source>
        <dbReference type="ARBA" id="ARBA00022737"/>
    </source>
</evidence>
<dbReference type="EMBL" id="BTCL01000004">
    <property type="protein sequence ID" value="GMK44445.1"/>
    <property type="molecule type" value="Genomic_DNA"/>
</dbReference>
<dbReference type="Gene3D" id="2.10.10.20">
    <property type="entry name" value="Carbohydrate-binding module superfamily 5/12"/>
    <property type="match status" value="1"/>
</dbReference>